<comment type="caution">
    <text evidence="2">The sequence shown here is derived from an EMBL/GenBank/DDBJ whole genome shotgun (WGS) entry which is preliminary data.</text>
</comment>
<accession>A0A7W2HJK4</accession>
<keyword evidence="3" id="KW-1185">Reference proteome</keyword>
<organism evidence="2 3">
    <name type="scientific">Streptomyces himalayensis subsp. aureolus</name>
    <dbReference type="NCBI Taxonomy" id="2758039"/>
    <lineage>
        <taxon>Bacteria</taxon>
        <taxon>Bacillati</taxon>
        <taxon>Actinomycetota</taxon>
        <taxon>Actinomycetes</taxon>
        <taxon>Kitasatosporales</taxon>
        <taxon>Streptomycetaceae</taxon>
        <taxon>Streptomyces</taxon>
        <taxon>Streptomyces himalayensis</taxon>
    </lineage>
</organism>
<feature type="compositionally biased region" description="Polar residues" evidence="1">
    <location>
        <begin position="177"/>
        <end position="187"/>
    </location>
</feature>
<name>A0A7W2HJK4_9ACTN</name>
<sequence>MRRLADRVRAALALLGPLGTGTRALLLRLIGQFGWKTVGAGAAVAVYTALRYRTWIAWMIAAWCVAAWMHAPDETAEPEGEQPPAEAPMDPLPDILWELIGDAPGVHLKTVVEHLHESGLDTTCDRAAVRAALGRRGIPVRGSVREADQRVNQGVHRADLKAWEEARSPAAVEASPKTRSNPATTPVTCDVAEPATAVATPPTPAD</sequence>
<evidence type="ECO:0000313" key="2">
    <source>
        <dbReference type="EMBL" id="MBA4865934.1"/>
    </source>
</evidence>
<protein>
    <submittedName>
        <fullName evidence="2">Uncharacterized protein</fullName>
    </submittedName>
</protein>
<evidence type="ECO:0000256" key="1">
    <source>
        <dbReference type="SAM" id="MobiDB-lite"/>
    </source>
</evidence>
<dbReference type="Proteomes" id="UP000586976">
    <property type="component" value="Unassembled WGS sequence"/>
</dbReference>
<dbReference type="RefSeq" id="WP_181867371.1">
    <property type="nucleotide sequence ID" value="NZ_JACEQY010000049.1"/>
</dbReference>
<reference evidence="2 3" key="1">
    <citation type="submission" date="2020-07" db="EMBL/GenBank/DDBJ databases">
        <title>Streptomyces isolated from Indian soil.</title>
        <authorList>
            <person name="Mandal S."/>
            <person name="Maiti P.K."/>
        </authorList>
    </citation>
    <scope>NUCLEOTIDE SEQUENCE [LARGE SCALE GENOMIC DNA]</scope>
    <source>
        <strain evidence="2 3">PSKA54</strain>
    </source>
</reference>
<gene>
    <name evidence="2" type="ORF">H1V43_32235</name>
</gene>
<evidence type="ECO:0000313" key="3">
    <source>
        <dbReference type="Proteomes" id="UP000586976"/>
    </source>
</evidence>
<proteinExistence type="predicted"/>
<dbReference type="AlphaFoldDB" id="A0A7W2HJK4"/>
<feature type="region of interest" description="Disordered" evidence="1">
    <location>
        <begin position="166"/>
        <end position="187"/>
    </location>
</feature>
<dbReference type="EMBL" id="JACEQY010000049">
    <property type="protein sequence ID" value="MBA4865934.1"/>
    <property type="molecule type" value="Genomic_DNA"/>
</dbReference>